<feature type="transmembrane region" description="Helical" evidence="7">
    <location>
        <begin position="12"/>
        <end position="33"/>
    </location>
</feature>
<dbReference type="PANTHER" id="PTHR33048">
    <property type="entry name" value="PTH11-LIKE INTEGRAL MEMBRANE PROTEIN (AFU_ORTHOLOGUE AFUA_5G11245)"/>
    <property type="match status" value="1"/>
</dbReference>
<evidence type="ECO:0000256" key="2">
    <source>
        <dbReference type="ARBA" id="ARBA00022692"/>
    </source>
</evidence>
<dbReference type="AlphaFoldDB" id="A0A8H5HE69"/>
<dbReference type="Pfam" id="PF20684">
    <property type="entry name" value="Fung_rhodopsin"/>
    <property type="match status" value="1"/>
</dbReference>
<feature type="compositionally biased region" description="Polar residues" evidence="6">
    <location>
        <begin position="270"/>
        <end position="282"/>
    </location>
</feature>
<keyword evidence="4 7" id="KW-0472">Membrane</keyword>
<evidence type="ECO:0000259" key="8">
    <source>
        <dbReference type="Pfam" id="PF20684"/>
    </source>
</evidence>
<evidence type="ECO:0000313" key="10">
    <source>
        <dbReference type="Proteomes" id="UP000565441"/>
    </source>
</evidence>
<gene>
    <name evidence="9" type="ORF">D9615_005562</name>
</gene>
<proteinExistence type="inferred from homology"/>
<sequence length="331" mass="36407">MASTSPITVHSLKVLGLAGPIIAAVVTLVRLFERIRSKRFGYDDGFAALSLAILVVFVVSLFTHLGDPTHLSHATRVAMYYILAQGFYGIVWAARLSILFSVIRITPNGSNLKRILYGLVGTFLLIWAILFAQVFWVCEPEPLWKDALSPQCALGRNVAIAQLISDIYADSVLIVAPLRLLWNLEVSRSQKNRLLVVFSASIGTTIASLVHAYYVLRVGGLDEVFVAVVELCVSLLVCNLAVVVGLIARVKESRKRSNFSSGESYSMSRSKLTTIGGTSHGTRSIDFKTHTTDENPSVNVKVEVDFHSDPVDPNAKYHYPDTPFHNTHHIA</sequence>
<dbReference type="InterPro" id="IPR049326">
    <property type="entry name" value="Rhodopsin_dom_fungi"/>
</dbReference>
<keyword evidence="3 7" id="KW-1133">Transmembrane helix</keyword>
<dbReference type="Proteomes" id="UP000565441">
    <property type="component" value="Unassembled WGS sequence"/>
</dbReference>
<protein>
    <recommendedName>
        <fullName evidence="8">Rhodopsin domain-containing protein</fullName>
    </recommendedName>
</protein>
<keyword evidence="10" id="KW-1185">Reference proteome</keyword>
<feature type="transmembrane region" description="Helical" evidence="7">
    <location>
        <begin position="226"/>
        <end position="248"/>
    </location>
</feature>
<feature type="domain" description="Rhodopsin" evidence="8">
    <location>
        <begin position="30"/>
        <end position="243"/>
    </location>
</feature>
<dbReference type="PANTHER" id="PTHR33048:SF47">
    <property type="entry name" value="INTEGRAL MEMBRANE PROTEIN-RELATED"/>
    <property type="match status" value="1"/>
</dbReference>
<evidence type="ECO:0000256" key="1">
    <source>
        <dbReference type="ARBA" id="ARBA00004141"/>
    </source>
</evidence>
<feature type="region of interest" description="Disordered" evidence="6">
    <location>
        <begin position="270"/>
        <end position="292"/>
    </location>
</feature>
<feature type="transmembrane region" description="Helical" evidence="7">
    <location>
        <begin position="194"/>
        <end position="214"/>
    </location>
</feature>
<comment type="caution">
    <text evidence="9">The sequence shown here is derived from an EMBL/GenBank/DDBJ whole genome shotgun (WGS) entry which is preliminary data.</text>
</comment>
<reference evidence="9 10" key="1">
    <citation type="journal article" date="2020" name="ISME J.">
        <title>Uncovering the hidden diversity of litter-decomposition mechanisms in mushroom-forming fungi.</title>
        <authorList>
            <person name="Floudas D."/>
            <person name="Bentzer J."/>
            <person name="Ahren D."/>
            <person name="Johansson T."/>
            <person name="Persson P."/>
            <person name="Tunlid A."/>
        </authorList>
    </citation>
    <scope>NUCLEOTIDE SEQUENCE [LARGE SCALE GENOMIC DNA]</scope>
    <source>
        <strain evidence="9 10">CBS 661.87</strain>
    </source>
</reference>
<feature type="compositionally biased region" description="Basic and acidic residues" evidence="6">
    <location>
        <begin position="283"/>
        <end position="292"/>
    </location>
</feature>
<comment type="subcellular location">
    <subcellularLocation>
        <location evidence="1">Membrane</location>
        <topology evidence="1">Multi-pass membrane protein</topology>
    </subcellularLocation>
</comment>
<feature type="transmembrane region" description="Helical" evidence="7">
    <location>
        <begin position="45"/>
        <end position="66"/>
    </location>
</feature>
<dbReference type="InterPro" id="IPR052337">
    <property type="entry name" value="SAT4-like"/>
</dbReference>
<evidence type="ECO:0000256" key="4">
    <source>
        <dbReference type="ARBA" id="ARBA00023136"/>
    </source>
</evidence>
<dbReference type="GO" id="GO:0016020">
    <property type="term" value="C:membrane"/>
    <property type="evidence" value="ECO:0007669"/>
    <property type="project" value="UniProtKB-SubCell"/>
</dbReference>
<keyword evidence="2 7" id="KW-0812">Transmembrane</keyword>
<evidence type="ECO:0000256" key="3">
    <source>
        <dbReference type="ARBA" id="ARBA00022989"/>
    </source>
</evidence>
<evidence type="ECO:0000256" key="7">
    <source>
        <dbReference type="SAM" id="Phobius"/>
    </source>
</evidence>
<dbReference type="EMBL" id="JAACJP010000010">
    <property type="protein sequence ID" value="KAF5381672.1"/>
    <property type="molecule type" value="Genomic_DNA"/>
</dbReference>
<comment type="similarity">
    <text evidence="5">Belongs to the SAT4 family.</text>
</comment>
<feature type="transmembrane region" description="Helical" evidence="7">
    <location>
        <begin position="115"/>
        <end position="137"/>
    </location>
</feature>
<evidence type="ECO:0000256" key="6">
    <source>
        <dbReference type="SAM" id="MobiDB-lite"/>
    </source>
</evidence>
<name>A0A8H5HE69_9AGAR</name>
<dbReference type="OrthoDB" id="3229610at2759"/>
<feature type="transmembrane region" description="Helical" evidence="7">
    <location>
        <begin position="78"/>
        <end position="103"/>
    </location>
</feature>
<organism evidence="9 10">
    <name type="scientific">Tricholomella constricta</name>
    <dbReference type="NCBI Taxonomy" id="117010"/>
    <lineage>
        <taxon>Eukaryota</taxon>
        <taxon>Fungi</taxon>
        <taxon>Dikarya</taxon>
        <taxon>Basidiomycota</taxon>
        <taxon>Agaricomycotina</taxon>
        <taxon>Agaricomycetes</taxon>
        <taxon>Agaricomycetidae</taxon>
        <taxon>Agaricales</taxon>
        <taxon>Tricholomatineae</taxon>
        <taxon>Lyophyllaceae</taxon>
        <taxon>Tricholomella</taxon>
    </lineage>
</organism>
<evidence type="ECO:0000256" key="5">
    <source>
        <dbReference type="ARBA" id="ARBA00038359"/>
    </source>
</evidence>
<accession>A0A8H5HE69</accession>
<feature type="transmembrane region" description="Helical" evidence="7">
    <location>
        <begin position="157"/>
        <end position="182"/>
    </location>
</feature>
<evidence type="ECO:0000313" key="9">
    <source>
        <dbReference type="EMBL" id="KAF5381672.1"/>
    </source>
</evidence>